<dbReference type="EMBL" id="BGPR01055024">
    <property type="protein sequence ID" value="GBO31683.1"/>
    <property type="molecule type" value="Genomic_DNA"/>
</dbReference>
<accession>A0A4Y2W1V5</accession>
<dbReference type="Proteomes" id="UP000499080">
    <property type="component" value="Unassembled WGS sequence"/>
</dbReference>
<protein>
    <submittedName>
        <fullName evidence="2">Uncharacterized protein</fullName>
    </submittedName>
</protein>
<evidence type="ECO:0000256" key="1">
    <source>
        <dbReference type="SAM" id="MobiDB-lite"/>
    </source>
</evidence>
<feature type="region of interest" description="Disordered" evidence="1">
    <location>
        <begin position="39"/>
        <end position="103"/>
    </location>
</feature>
<evidence type="ECO:0000313" key="2">
    <source>
        <dbReference type="EMBL" id="GBO31683.1"/>
    </source>
</evidence>
<feature type="compositionally biased region" description="Polar residues" evidence="1">
    <location>
        <begin position="72"/>
        <end position="96"/>
    </location>
</feature>
<evidence type="ECO:0000313" key="3">
    <source>
        <dbReference type="Proteomes" id="UP000499080"/>
    </source>
</evidence>
<dbReference type="AlphaFoldDB" id="A0A4Y2W1V5"/>
<gene>
    <name evidence="2" type="ORF">AVEN_114780_1</name>
</gene>
<keyword evidence="3" id="KW-1185">Reference proteome</keyword>
<proteinExistence type="predicted"/>
<feature type="region of interest" description="Disordered" evidence="1">
    <location>
        <begin position="1"/>
        <end position="22"/>
    </location>
</feature>
<name>A0A4Y2W1V5_ARAVE</name>
<comment type="caution">
    <text evidence="2">The sequence shown here is derived from an EMBL/GenBank/DDBJ whole genome shotgun (WGS) entry which is preliminary data.</text>
</comment>
<organism evidence="2 3">
    <name type="scientific">Araneus ventricosus</name>
    <name type="common">Orbweaver spider</name>
    <name type="synonym">Epeira ventricosa</name>
    <dbReference type="NCBI Taxonomy" id="182803"/>
    <lineage>
        <taxon>Eukaryota</taxon>
        <taxon>Metazoa</taxon>
        <taxon>Ecdysozoa</taxon>
        <taxon>Arthropoda</taxon>
        <taxon>Chelicerata</taxon>
        <taxon>Arachnida</taxon>
        <taxon>Araneae</taxon>
        <taxon>Araneomorphae</taxon>
        <taxon>Entelegynae</taxon>
        <taxon>Araneoidea</taxon>
        <taxon>Araneidae</taxon>
        <taxon>Araneus</taxon>
    </lineage>
</organism>
<reference evidence="2 3" key="1">
    <citation type="journal article" date="2019" name="Sci. Rep.">
        <title>Orb-weaving spider Araneus ventricosus genome elucidates the spidroin gene catalogue.</title>
        <authorList>
            <person name="Kono N."/>
            <person name="Nakamura H."/>
            <person name="Ohtoshi R."/>
            <person name="Moran D.A.P."/>
            <person name="Shinohara A."/>
            <person name="Yoshida Y."/>
            <person name="Fujiwara M."/>
            <person name="Mori M."/>
            <person name="Tomita M."/>
            <person name="Arakawa K."/>
        </authorList>
    </citation>
    <scope>NUCLEOTIDE SEQUENCE [LARGE SCALE GENOMIC DNA]</scope>
</reference>
<sequence>MANENRTITASQTRPHSAARTVTTTQKCSANCSTTRRRAACPQPLERCQPRNRRKKVSRHEIEVPEPDGENDSGTRQNVQESMSLQPAHNQHNTKGAASPACRNKMLRCSI</sequence>